<dbReference type="GO" id="GO:0010890">
    <property type="term" value="P:positive regulation of triglyceride storage"/>
    <property type="evidence" value="ECO:0007669"/>
    <property type="project" value="TreeGrafter"/>
</dbReference>
<reference evidence="4 5" key="1">
    <citation type="submission" date="2013-08" db="EMBL/GenBank/DDBJ databases">
        <title>Genome evolution of avian class.</title>
        <authorList>
            <person name="Zhang G."/>
            <person name="Li C."/>
        </authorList>
    </citation>
    <scope>NUCLEOTIDE SEQUENCE [LARGE SCALE GENOMIC DNA]</scope>
    <source>
        <strain evidence="4">M959</strain>
    </source>
</reference>
<evidence type="ECO:0000256" key="1">
    <source>
        <dbReference type="ARBA" id="ARBA00004502"/>
    </source>
</evidence>
<accession>A0A093BA12</accession>
<gene>
    <name evidence="4" type="ORF">M959_00866</name>
</gene>
<feature type="non-terminal residue" evidence="4">
    <location>
        <position position="1"/>
    </location>
</feature>
<proteinExistence type="inferred from homology"/>
<keyword evidence="3" id="KW-0551">Lipid droplet</keyword>
<dbReference type="InterPro" id="IPR004279">
    <property type="entry name" value="Perilipin"/>
</dbReference>
<evidence type="ECO:0000313" key="4">
    <source>
        <dbReference type="EMBL" id="KFU84452.1"/>
    </source>
</evidence>
<sequence length="416" mass="45295">SAVDRVTSLPLLNSAFNLVSSAYNYTKETHPCLSGVCNVAETVAAVAVGSVVGGAQPILNQLEPQIALVNEYACKGLDQLEENLSFLQQPAEKVLSDTKQLVSTKVMSAMDAALEAAQGAKDLVTNKVTEAVDLTKGAVQDSVEKTKSVVTSTVNTALDAALSQAVAGGAESVLGMSEDLVDHYLPMAEEELGKLATAVEGPGMASVEEQKQQKSYFVRLGSLSGQARRRALQHSLCKLQRLRKSTQDTLSRLQLAIELIESVKQEVGEKLLDGQEKLHRLWVDWSLTQPKGNQVKTASEVEVEPRALAMLRIITRQLQPVYENLKASTQGLPSHIQEAVYQATRSIHKLHRSFSNAMSFQDLSSTTLTQSQDCVAEAWRCLDDLFEYVTQNTPPDWLVGPFRAMAEVSQGGRKEK</sequence>
<evidence type="ECO:0000313" key="5">
    <source>
        <dbReference type="Proteomes" id="UP000031515"/>
    </source>
</evidence>
<dbReference type="PANTHER" id="PTHR14024">
    <property type="entry name" value="PERILIPIN"/>
    <property type="match status" value="1"/>
</dbReference>
<keyword evidence="5" id="KW-1185">Reference proteome</keyword>
<dbReference type="Proteomes" id="UP000031515">
    <property type="component" value="Unassembled WGS sequence"/>
</dbReference>
<dbReference type="PANTHER" id="PTHR14024:SF51">
    <property type="entry name" value="PERILIPIN-RELATED"/>
    <property type="match status" value="1"/>
</dbReference>
<dbReference type="GO" id="GO:0005829">
    <property type="term" value="C:cytosol"/>
    <property type="evidence" value="ECO:0007669"/>
    <property type="project" value="TreeGrafter"/>
</dbReference>
<comment type="similarity">
    <text evidence="2">Belongs to the perilipin family.</text>
</comment>
<reference evidence="5" key="2">
    <citation type="journal article" date="2014" name="Science">
        <title>Comparative genomics reveals insights into avian genome evolution and adaptation.</title>
        <authorList>
            <consortium name="Avian Genome Consortium"/>
            <person name="Zhang G."/>
            <person name="Li C."/>
            <person name="Li Q."/>
            <person name="Li B."/>
            <person name="Larkin D.M."/>
            <person name="Lee C."/>
            <person name="Storz J.F."/>
            <person name="Antunes A."/>
            <person name="Greenwold M.J."/>
            <person name="Meredith R.W."/>
            <person name="Odeen A."/>
            <person name="Cui J."/>
            <person name="Zhou Q."/>
            <person name="Xu L."/>
            <person name="Pan H."/>
            <person name="Wang Z."/>
            <person name="Jin L."/>
            <person name="Zhang P."/>
            <person name="Hu H."/>
            <person name="Yang W."/>
            <person name="Hu J."/>
            <person name="Xiao J."/>
            <person name="Yang Z."/>
            <person name="Liu Y."/>
            <person name="Xie Q."/>
            <person name="Yu H."/>
            <person name="Lian J."/>
            <person name="Wen P."/>
            <person name="Zhang F."/>
            <person name="Li H."/>
            <person name="Zeng Y."/>
            <person name="Xiong Z."/>
            <person name="Liu S."/>
            <person name="Zhou L."/>
            <person name="Huang Z."/>
            <person name="An N."/>
            <person name="Wang J."/>
            <person name="Zheng Q."/>
            <person name="Xiong Y."/>
            <person name="Wang G."/>
            <person name="Wang B."/>
            <person name="Wang J."/>
            <person name="Fan Y."/>
            <person name="da Fonseca R.R."/>
            <person name="Alfaro-Nunez A."/>
            <person name="Schubert M."/>
            <person name="Orlando L."/>
            <person name="Mourier T."/>
            <person name="Howard J.T."/>
            <person name="Ganapathy G."/>
            <person name="Pfenning A."/>
            <person name="Whitney O."/>
            <person name="Rivas M.V."/>
            <person name="Hara E."/>
            <person name="Smith J."/>
            <person name="Farre M."/>
            <person name="Narayan J."/>
            <person name="Slavov G."/>
            <person name="Romanov M.N."/>
            <person name="Borges R."/>
            <person name="Machado J.P."/>
            <person name="Khan I."/>
            <person name="Springer M.S."/>
            <person name="Gatesy J."/>
            <person name="Hoffmann F.G."/>
            <person name="Opazo J.C."/>
            <person name="Hastad O."/>
            <person name="Sawyer R.H."/>
            <person name="Kim H."/>
            <person name="Kim K.W."/>
            <person name="Kim H.J."/>
            <person name="Cho S."/>
            <person name="Li N."/>
            <person name="Huang Y."/>
            <person name="Bruford M.W."/>
            <person name="Zhan X."/>
            <person name="Dixon A."/>
            <person name="Bertelsen M.F."/>
            <person name="Derryberry E."/>
            <person name="Warren W."/>
            <person name="Wilson R.K."/>
            <person name="Li S."/>
            <person name="Ray D.A."/>
            <person name="Green R.E."/>
            <person name="O'Brien S.J."/>
            <person name="Griffin D."/>
            <person name="Johnson W.E."/>
            <person name="Haussler D."/>
            <person name="Ryder O.A."/>
            <person name="Willerslev E."/>
            <person name="Graves G.R."/>
            <person name="Alstrom P."/>
            <person name="Fjeldsa J."/>
            <person name="Mindell D.P."/>
            <person name="Edwards S.V."/>
            <person name="Braun E.L."/>
            <person name="Rahbek C."/>
            <person name="Burt D.W."/>
            <person name="Houde P."/>
            <person name="Zhang Y."/>
            <person name="Yang H."/>
            <person name="Wang J."/>
            <person name="Jarvis E.D."/>
            <person name="Gilbert M.T."/>
            <person name="Wang J."/>
        </authorList>
    </citation>
    <scope>NUCLEOTIDE SEQUENCE [LARGE SCALE GENOMIC DNA]</scope>
</reference>
<dbReference type="AlphaFoldDB" id="A0A093BA12"/>
<organism evidence="4 5">
    <name type="scientific">Chaetura pelagica</name>
    <name type="common">Chimney swift</name>
    <name type="synonym">Hirundo pelagica</name>
    <dbReference type="NCBI Taxonomy" id="8897"/>
    <lineage>
        <taxon>Eukaryota</taxon>
        <taxon>Metazoa</taxon>
        <taxon>Chordata</taxon>
        <taxon>Craniata</taxon>
        <taxon>Vertebrata</taxon>
        <taxon>Euteleostomi</taxon>
        <taxon>Archelosauria</taxon>
        <taxon>Archosauria</taxon>
        <taxon>Dinosauria</taxon>
        <taxon>Saurischia</taxon>
        <taxon>Theropoda</taxon>
        <taxon>Coelurosauria</taxon>
        <taxon>Aves</taxon>
        <taxon>Neognathae</taxon>
        <taxon>Neoaves</taxon>
        <taxon>Strisores</taxon>
        <taxon>Apodiformes</taxon>
        <taxon>Apodidae</taxon>
        <taxon>Apodinae</taxon>
        <taxon>Chaetura</taxon>
    </lineage>
</organism>
<dbReference type="Gene3D" id="3.30.720.170">
    <property type="entry name" value="Perilipin, alpha-beta domain"/>
    <property type="match status" value="1"/>
</dbReference>
<name>A0A093BA12_CHAPE</name>
<dbReference type="GO" id="GO:0019915">
    <property type="term" value="P:lipid storage"/>
    <property type="evidence" value="ECO:0007669"/>
    <property type="project" value="TreeGrafter"/>
</dbReference>
<dbReference type="Gene3D" id="1.20.120.340">
    <property type="entry name" value="Flagellar protein FliS"/>
    <property type="match status" value="1"/>
</dbReference>
<dbReference type="Pfam" id="PF03036">
    <property type="entry name" value="Perilipin"/>
    <property type="match status" value="1"/>
</dbReference>
<evidence type="ECO:0000256" key="3">
    <source>
        <dbReference type="ARBA" id="ARBA00022677"/>
    </source>
</evidence>
<dbReference type="GO" id="GO:0005811">
    <property type="term" value="C:lipid droplet"/>
    <property type="evidence" value="ECO:0007669"/>
    <property type="project" value="UniProtKB-SubCell"/>
</dbReference>
<dbReference type="EMBL" id="KN125775">
    <property type="protein sequence ID" value="KFU84452.1"/>
    <property type="molecule type" value="Genomic_DNA"/>
</dbReference>
<dbReference type="SUPFAM" id="SSF109775">
    <property type="entry name" value="Mannose-6-phosphate receptor binding protein 1 (Tip47), C-terminal domain"/>
    <property type="match status" value="1"/>
</dbReference>
<comment type="subcellular location">
    <subcellularLocation>
        <location evidence="1">Lipid droplet</location>
    </subcellularLocation>
</comment>
<dbReference type="PIRSF" id="PIRSF036881">
    <property type="entry name" value="PAT"/>
    <property type="match status" value="1"/>
</dbReference>
<feature type="non-terminal residue" evidence="4">
    <location>
        <position position="416"/>
    </location>
</feature>
<protein>
    <submittedName>
        <fullName evidence="4">Perilipin-3</fullName>
    </submittedName>
</protein>
<evidence type="ECO:0000256" key="2">
    <source>
        <dbReference type="ARBA" id="ARBA00006311"/>
    </source>
</evidence>